<accession>A0AC34G3L9</accession>
<reference evidence="2" key="1">
    <citation type="submission" date="2022-11" db="UniProtKB">
        <authorList>
            <consortium name="WormBaseParasite"/>
        </authorList>
    </citation>
    <scope>IDENTIFICATION</scope>
</reference>
<dbReference type="Proteomes" id="UP000887579">
    <property type="component" value="Unplaced"/>
</dbReference>
<protein>
    <submittedName>
        <fullName evidence="2">Uncharacterized protein</fullName>
    </submittedName>
</protein>
<organism evidence="1 2">
    <name type="scientific">Panagrolaimus sp. ES5</name>
    <dbReference type="NCBI Taxonomy" id="591445"/>
    <lineage>
        <taxon>Eukaryota</taxon>
        <taxon>Metazoa</taxon>
        <taxon>Ecdysozoa</taxon>
        <taxon>Nematoda</taxon>
        <taxon>Chromadorea</taxon>
        <taxon>Rhabditida</taxon>
        <taxon>Tylenchina</taxon>
        <taxon>Panagrolaimomorpha</taxon>
        <taxon>Panagrolaimoidea</taxon>
        <taxon>Panagrolaimidae</taxon>
        <taxon>Panagrolaimus</taxon>
    </lineage>
</organism>
<sequence>MLTGAYMLGSTGIKYKDQHQQKLVWLPDGPPVRGRSEPGMIRERAELVYQQVPSRMKNLVIINSSFSDFECIQAAADIGEKYADNVVVITSLMSRLTYALSDLAQFWNPPENEVILIITLTSVFAEFVILRRDESFQLYVAECFDRKSEECIRIFPEIYNDFFPHATVFLVQDDYDTVANDLKTQYQPENCFIKPFRRWDFPILWGGIFYGGEGKEFDPRYLIKNFANGIETNIGFGRSQKRQILLPDRTPVPCDIYGFDGTPDSIQAQQLSTFSKHDSAGGAEIKSSNVNFLFKNDHFGIEVYKNGVIERIKNSEGNDWTPLYFSMANGSPEIGEKAKNDYQIFPKSVIYDVLKIIGKPFNEIIIDPKWGFKLDKKNGIIYFEIETPSDGAQFSQELVVSVFLKEMKLRAESNMGTQ</sequence>
<dbReference type="WBParaSite" id="ES5_v2.g24351.t1">
    <property type="protein sequence ID" value="ES5_v2.g24351.t1"/>
    <property type="gene ID" value="ES5_v2.g24351"/>
</dbReference>
<evidence type="ECO:0000313" key="1">
    <source>
        <dbReference type="Proteomes" id="UP000887579"/>
    </source>
</evidence>
<name>A0AC34G3L9_9BILA</name>
<proteinExistence type="predicted"/>
<evidence type="ECO:0000313" key="2">
    <source>
        <dbReference type="WBParaSite" id="ES5_v2.g24351.t1"/>
    </source>
</evidence>